<feature type="transmembrane region" description="Helical" evidence="1">
    <location>
        <begin position="526"/>
        <end position="544"/>
    </location>
</feature>
<dbReference type="AlphaFoldDB" id="A0A1G1V313"/>
<evidence type="ECO:0008006" key="4">
    <source>
        <dbReference type="Google" id="ProtNLM"/>
    </source>
</evidence>
<evidence type="ECO:0000313" key="2">
    <source>
        <dbReference type="EMBL" id="OGY09759.1"/>
    </source>
</evidence>
<dbReference type="InterPro" id="IPR018580">
    <property type="entry name" value="Uncharacterised_YfhO"/>
</dbReference>
<keyword evidence="1" id="KW-0472">Membrane</keyword>
<protein>
    <recommendedName>
        <fullName evidence="4">Membrane protein 6-pyruvoyl-tetrahydropterin synthase-related domain-containing protein</fullName>
    </recommendedName>
</protein>
<feature type="transmembrane region" description="Helical" evidence="1">
    <location>
        <begin position="313"/>
        <end position="331"/>
    </location>
</feature>
<dbReference type="STRING" id="1797513.A2782_02890"/>
<comment type="caution">
    <text evidence="2">The sequence shown here is derived from an EMBL/GenBank/DDBJ whole genome shotgun (WGS) entry which is preliminary data.</text>
</comment>
<feature type="transmembrane region" description="Helical" evidence="1">
    <location>
        <begin position="96"/>
        <end position="113"/>
    </location>
</feature>
<feature type="transmembrane region" description="Helical" evidence="1">
    <location>
        <begin position="377"/>
        <end position="395"/>
    </location>
</feature>
<feature type="transmembrane region" description="Helical" evidence="1">
    <location>
        <begin position="216"/>
        <end position="239"/>
    </location>
</feature>
<dbReference type="EMBL" id="MHBW01000005">
    <property type="protein sequence ID" value="OGY09759.1"/>
    <property type="molecule type" value="Genomic_DNA"/>
</dbReference>
<dbReference type="Proteomes" id="UP000177967">
    <property type="component" value="Unassembled WGS sequence"/>
</dbReference>
<feature type="transmembrane region" description="Helical" evidence="1">
    <location>
        <begin position="178"/>
        <end position="204"/>
    </location>
</feature>
<sequence length="550" mass="62579">MRINKEKKLILLALILVIPTFWRMLREGIYSMQDFHLFRMYEFDKCARDFQLPCRWTPDSGFGYGEPMFNFYTQVPFAIGEFFHLLGFQITDSVKILFILSLLLSALGMYLFANKLWRNKYAALVSSVIYVYAPYRAVDVWVRAALPEALAFVLFPFVTLFAWNLLQKKSLGNFAGFTFFLALLLLTHNLSFLMFSLFLGLWLGYKVVESKNYHGIPGFIGGGILALLLSAFYILPVIFESRYVNLSSTTTGYFDFRAHFATLNQLLISRFWGYGASLFGPKDDLSLSVGQVQWVLPLIALVCLLITRQKEKLKDVLVLVLIGWLALFLTHNKSTSIWESLKFMSYFQFPWRWLSIATFSFALASGAVVFVSRRFPLWISATVIVIIILVNFSFFKEDMWYNITDKDQFVGKKWEEQIASALGDYWPVFASQLPTSSAPLQPVISGSSVGNQLVKKSNSVAYQLSLVSPAEVQFPIVYFPGWHLFMGQKEYPVFPSGNLGLITAQLPSLDGEKEVILRFANTPARTWGNIISMVTAVGIVLFVVKKKHVA</sequence>
<evidence type="ECO:0000256" key="1">
    <source>
        <dbReference type="SAM" id="Phobius"/>
    </source>
</evidence>
<keyword evidence="1" id="KW-0812">Transmembrane</keyword>
<reference evidence="2 3" key="1">
    <citation type="journal article" date="2016" name="Nat. Commun.">
        <title>Thousands of microbial genomes shed light on interconnected biogeochemical processes in an aquifer system.</title>
        <authorList>
            <person name="Anantharaman K."/>
            <person name="Brown C.T."/>
            <person name="Hug L.A."/>
            <person name="Sharon I."/>
            <person name="Castelle C.J."/>
            <person name="Probst A.J."/>
            <person name="Thomas B.C."/>
            <person name="Singh A."/>
            <person name="Wilkins M.J."/>
            <person name="Karaoz U."/>
            <person name="Brodie E.L."/>
            <person name="Williams K.H."/>
            <person name="Hubbard S.S."/>
            <person name="Banfield J.F."/>
        </authorList>
    </citation>
    <scope>NUCLEOTIDE SEQUENCE [LARGE SCALE GENOMIC DNA]</scope>
</reference>
<evidence type="ECO:0000313" key="3">
    <source>
        <dbReference type="Proteomes" id="UP000177967"/>
    </source>
</evidence>
<dbReference type="Pfam" id="PF09586">
    <property type="entry name" value="YfhO"/>
    <property type="match status" value="1"/>
</dbReference>
<gene>
    <name evidence="2" type="ORF">A2782_02890</name>
</gene>
<accession>A0A1G1V313</accession>
<feature type="transmembrane region" description="Helical" evidence="1">
    <location>
        <begin position="120"/>
        <end position="137"/>
    </location>
</feature>
<organism evidence="2 3">
    <name type="scientific">Candidatus Blackburnbacteria bacterium RIFCSPHIGHO2_01_FULL_43_15b</name>
    <dbReference type="NCBI Taxonomy" id="1797513"/>
    <lineage>
        <taxon>Bacteria</taxon>
        <taxon>Candidatus Blackburniibacteriota</taxon>
    </lineage>
</organism>
<proteinExistence type="predicted"/>
<keyword evidence="1" id="KW-1133">Transmembrane helix</keyword>
<feature type="transmembrane region" description="Helical" evidence="1">
    <location>
        <begin position="351"/>
        <end position="370"/>
    </location>
</feature>
<name>A0A1G1V313_9BACT</name>
<feature type="transmembrane region" description="Helical" evidence="1">
    <location>
        <begin position="149"/>
        <end position="166"/>
    </location>
</feature>